<name>A0A934K958_9BACT</name>
<proteinExistence type="predicted"/>
<protein>
    <submittedName>
        <fullName evidence="1">Uncharacterized protein</fullName>
    </submittedName>
</protein>
<reference evidence="1" key="1">
    <citation type="submission" date="2020-10" db="EMBL/GenBank/DDBJ databases">
        <title>Ca. Dormibacterota MAGs.</title>
        <authorList>
            <person name="Montgomery K."/>
        </authorList>
    </citation>
    <scope>NUCLEOTIDE SEQUENCE [LARGE SCALE GENOMIC DNA]</scope>
    <source>
        <strain evidence="1">SC8812_S17_10</strain>
    </source>
</reference>
<dbReference type="EMBL" id="JAEKNR010000088">
    <property type="protein sequence ID" value="MBJ7597998.1"/>
    <property type="molecule type" value="Genomic_DNA"/>
</dbReference>
<dbReference type="AlphaFoldDB" id="A0A934K958"/>
<keyword evidence="2" id="KW-1185">Reference proteome</keyword>
<comment type="caution">
    <text evidence="1">The sequence shown here is derived from an EMBL/GenBank/DDBJ whole genome shotgun (WGS) entry which is preliminary data.</text>
</comment>
<accession>A0A934K958</accession>
<sequence>MSETEWVLRQLRDSLSTLAASSHHQSEHIRQLGDVSVDELGLELDDIAPAALAITGPGELTSDQREALAALDAQLARMSGSEHSELWTVEALDSAVEWRRVRELAQEALRRLDNQASPP</sequence>
<gene>
    <name evidence="1" type="ORF">JF922_07910</name>
</gene>
<evidence type="ECO:0000313" key="2">
    <source>
        <dbReference type="Proteomes" id="UP000612893"/>
    </source>
</evidence>
<evidence type="ECO:0000313" key="1">
    <source>
        <dbReference type="EMBL" id="MBJ7597998.1"/>
    </source>
</evidence>
<organism evidence="1 2">
    <name type="scientific">Candidatus Nephthysia bennettiae</name>
    <dbReference type="NCBI Taxonomy" id="3127016"/>
    <lineage>
        <taxon>Bacteria</taxon>
        <taxon>Bacillati</taxon>
        <taxon>Candidatus Dormiibacterota</taxon>
        <taxon>Candidatus Dormibacteria</taxon>
        <taxon>Candidatus Dormibacterales</taxon>
        <taxon>Candidatus Dormibacteraceae</taxon>
        <taxon>Candidatus Nephthysia</taxon>
    </lineage>
</organism>
<dbReference type="Proteomes" id="UP000612893">
    <property type="component" value="Unassembled WGS sequence"/>
</dbReference>
<dbReference type="RefSeq" id="WP_338200682.1">
    <property type="nucleotide sequence ID" value="NZ_JAEKNR010000088.1"/>
</dbReference>